<name>A0ABW2U1T1_9BACT</name>
<organism evidence="1 2">
    <name type="scientific">Hymenobacter humi</name>
    <dbReference type="NCBI Taxonomy" id="1411620"/>
    <lineage>
        <taxon>Bacteria</taxon>
        <taxon>Pseudomonadati</taxon>
        <taxon>Bacteroidota</taxon>
        <taxon>Cytophagia</taxon>
        <taxon>Cytophagales</taxon>
        <taxon>Hymenobacteraceae</taxon>
        <taxon>Hymenobacter</taxon>
    </lineage>
</organism>
<dbReference type="EMBL" id="JBHTEK010000001">
    <property type="protein sequence ID" value="MFC7666381.1"/>
    <property type="molecule type" value="Genomic_DNA"/>
</dbReference>
<gene>
    <name evidence="1" type="ORF">ACFQT0_02285</name>
</gene>
<accession>A0ABW2U1T1</accession>
<evidence type="ECO:0008006" key="3">
    <source>
        <dbReference type="Google" id="ProtNLM"/>
    </source>
</evidence>
<keyword evidence="2" id="KW-1185">Reference proteome</keyword>
<dbReference type="RefSeq" id="WP_380200045.1">
    <property type="nucleotide sequence ID" value="NZ_JBHTEK010000001.1"/>
</dbReference>
<reference evidence="2" key="1">
    <citation type="journal article" date="2019" name="Int. J. Syst. Evol. Microbiol.">
        <title>The Global Catalogue of Microorganisms (GCM) 10K type strain sequencing project: providing services to taxonomists for standard genome sequencing and annotation.</title>
        <authorList>
            <consortium name="The Broad Institute Genomics Platform"/>
            <consortium name="The Broad Institute Genome Sequencing Center for Infectious Disease"/>
            <person name="Wu L."/>
            <person name="Ma J."/>
        </authorList>
    </citation>
    <scope>NUCLEOTIDE SEQUENCE [LARGE SCALE GENOMIC DNA]</scope>
    <source>
        <strain evidence="2">JCM 19635</strain>
    </source>
</reference>
<sequence length="150" mass="16752">MPITVGAEHAINAKFTVYGQVDTDFGVPRRESFSGERSNRVPSGAVGIGGRYYYNQAGRALHNRAHGRFIGNYVGMELHTEMRRMYGQEVELAPALNVVWGMQRRLNRNFLLDFNAGVGLGPNRNYTTLARVPGPLTLTTQFNLGLYFGR</sequence>
<protein>
    <recommendedName>
        <fullName evidence="3">Outer membrane protein beta-barrel domain-containing protein</fullName>
    </recommendedName>
</protein>
<evidence type="ECO:0000313" key="2">
    <source>
        <dbReference type="Proteomes" id="UP001596513"/>
    </source>
</evidence>
<dbReference type="Proteomes" id="UP001596513">
    <property type="component" value="Unassembled WGS sequence"/>
</dbReference>
<evidence type="ECO:0000313" key="1">
    <source>
        <dbReference type="EMBL" id="MFC7666381.1"/>
    </source>
</evidence>
<proteinExistence type="predicted"/>
<comment type="caution">
    <text evidence="1">The sequence shown here is derived from an EMBL/GenBank/DDBJ whole genome shotgun (WGS) entry which is preliminary data.</text>
</comment>